<evidence type="ECO:0000313" key="2">
    <source>
        <dbReference type="Proteomes" id="UP000277424"/>
    </source>
</evidence>
<reference evidence="1 2" key="1">
    <citation type="submission" date="2018-10" db="EMBL/GenBank/DDBJ databases">
        <title>Comparative analysis of microorganisms from saline springs in Andes Mountain Range, Colombia.</title>
        <authorList>
            <person name="Rubin E."/>
        </authorList>
    </citation>
    <scope>NUCLEOTIDE SEQUENCE [LARGE SCALE GENOMIC DNA]</scope>
    <source>
        <strain evidence="1 2">USBA 36</strain>
    </source>
</reference>
<protein>
    <submittedName>
        <fullName evidence="1">PAS domain-containing protein</fullName>
    </submittedName>
</protein>
<evidence type="ECO:0000313" key="1">
    <source>
        <dbReference type="EMBL" id="RKQ70454.1"/>
    </source>
</evidence>
<organism evidence="1 2">
    <name type="scientific">Oceanibaculum indicum</name>
    <dbReference type="NCBI Taxonomy" id="526216"/>
    <lineage>
        <taxon>Bacteria</taxon>
        <taxon>Pseudomonadati</taxon>
        <taxon>Pseudomonadota</taxon>
        <taxon>Alphaproteobacteria</taxon>
        <taxon>Rhodospirillales</taxon>
        <taxon>Oceanibaculaceae</taxon>
        <taxon>Oceanibaculum</taxon>
    </lineage>
</organism>
<dbReference type="Proteomes" id="UP000277424">
    <property type="component" value="Unassembled WGS sequence"/>
</dbReference>
<sequence length="160" mass="18501">MEDDGYIPHEDVELDTEVRLESPRLILLHDLWRGKCRDGHLPARRDFDPPEMKEVLGAIFLTEYVPELDDFRYTLIGTEIVKWVGVDNTGRLVGELFGEHGRSFYRLVRTSGKPARIHGTVHWRDKRHVRFELLALPLADDGATVDRIMGATIYWLESFA</sequence>
<dbReference type="InterPro" id="IPR009922">
    <property type="entry name" value="DUF1457"/>
</dbReference>
<gene>
    <name evidence="1" type="ORF">BCL74_2402</name>
</gene>
<comment type="caution">
    <text evidence="1">The sequence shown here is derived from an EMBL/GenBank/DDBJ whole genome shotgun (WGS) entry which is preliminary data.</text>
</comment>
<accession>A0A420WHG3</accession>
<dbReference type="Pfam" id="PF07310">
    <property type="entry name" value="PAS_5"/>
    <property type="match status" value="1"/>
</dbReference>
<proteinExistence type="predicted"/>
<dbReference type="OrthoDB" id="7351187at2"/>
<name>A0A420WHG3_9PROT</name>
<dbReference type="AlphaFoldDB" id="A0A420WHG3"/>
<dbReference type="EMBL" id="RBIG01000002">
    <property type="protein sequence ID" value="RKQ70454.1"/>
    <property type="molecule type" value="Genomic_DNA"/>
</dbReference>
<dbReference type="RefSeq" id="WP_121220242.1">
    <property type="nucleotide sequence ID" value="NZ_RBIG01000002.1"/>
</dbReference>